<reference evidence="2" key="1">
    <citation type="submission" date="2019-08" db="EMBL/GenBank/DDBJ databases">
        <authorList>
            <person name="Kucharzyk K."/>
            <person name="Murdoch R.W."/>
            <person name="Higgins S."/>
            <person name="Loffler F."/>
        </authorList>
    </citation>
    <scope>NUCLEOTIDE SEQUENCE</scope>
</reference>
<name>A0A645DYF9_9ZZZZ</name>
<sequence length="139" mass="15129">MLGRVGDQRCAVKGEPAAVRYVQPGHAVEEGGLAGAVGTDQAVDFTMANGQRHVAQRLDAAEVFGDRLRFEKRCWQIRAHARPSARFSPSSRLRSGDGHRPAGLKRMTRTSARPKTSMRRLSGSTIILPKSAIWIGPTP</sequence>
<gene>
    <name evidence="2" type="ORF">SDC9_140509</name>
</gene>
<organism evidence="2">
    <name type="scientific">bioreactor metagenome</name>
    <dbReference type="NCBI Taxonomy" id="1076179"/>
    <lineage>
        <taxon>unclassified sequences</taxon>
        <taxon>metagenomes</taxon>
        <taxon>ecological metagenomes</taxon>
    </lineage>
</organism>
<evidence type="ECO:0000313" key="2">
    <source>
        <dbReference type="EMBL" id="MPM93372.1"/>
    </source>
</evidence>
<comment type="caution">
    <text evidence="2">The sequence shown here is derived from an EMBL/GenBank/DDBJ whole genome shotgun (WGS) entry which is preliminary data.</text>
</comment>
<dbReference type="AntiFam" id="ANF00095">
    <property type="entry name" value="Shadow ORF (opposite ABC transporters)"/>
</dbReference>
<dbReference type="AlphaFoldDB" id="A0A645DYF9"/>
<protein>
    <submittedName>
        <fullName evidence="2">Uncharacterized protein</fullName>
    </submittedName>
</protein>
<feature type="region of interest" description="Disordered" evidence="1">
    <location>
        <begin position="85"/>
        <end position="120"/>
    </location>
</feature>
<accession>A0A645DYF9</accession>
<evidence type="ECO:0000256" key="1">
    <source>
        <dbReference type="SAM" id="MobiDB-lite"/>
    </source>
</evidence>
<proteinExistence type="predicted"/>
<dbReference type="EMBL" id="VSSQ01040184">
    <property type="protein sequence ID" value="MPM93372.1"/>
    <property type="molecule type" value="Genomic_DNA"/>
</dbReference>